<organism evidence="1 2">
    <name type="scientific">Oceanospirillum sediminis</name>
    <dbReference type="NCBI Taxonomy" id="2760088"/>
    <lineage>
        <taxon>Bacteria</taxon>
        <taxon>Pseudomonadati</taxon>
        <taxon>Pseudomonadota</taxon>
        <taxon>Gammaproteobacteria</taxon>
        <taxon>Oceanospirillales</taxon>
        <taxon>Oceanospirillaceae</taxon>
        <taxon>Oceanospirillum</taxon>
    </lineage>
</organism>
<dbReference type="SUPFAM" id="SSF69118">
    <property type="entry name" value="AhpD-like"/>
    <property type="match status" value="1"/>
</dbReference>
<dbReference type="PANTHER" id="PTHR35446">
    <property type="entry name" value="SI:CH211-175M2.5"/>
    <property type="match status" value="1"/>
</dbReference>
<keyword evidence="2" id="KW-1185">Reference proteome</keyword>
<name>A0A839IU49_9GAMM</name>
<evidence type="ECO:0000313" key="2">
    <source>
        <dbReference type="Proteomes" id="UP000565262"/>
    </source>
</evidence>
<proteinExistence type="predicted"/>
<dbReference type="Proteomes" id="UP000565262">
    <property type="component" value="Unassembled WGS sequence"/>
</dbReference>
<dbReference type="PANTHER" id="PTHR35446:SF3">
    <property type="entry name" value="CMD DOMAIN-CONTAINING PROTEIN"/>
    <property type="match status" value="1"/>
</dbReference>
<gene>
    <name evidence="1" type="ORF">H4O21_20390</name>
</gene>
<dbReference type="AlphaFoldDB" id="A0A839IU49"/>
<dbReference type="Gene3D" id="1.20.1290.10">
    <property type="entry name" value="AhpD-like"/>
    <property type="match status" value="1"/>
</dbReference>
<sequence>MAFNLHTPETAPNASKDQLIQSEKSFGWIPNLHAVLAEAPVVLEAYKSLHTLFQRSSFNNDELTVVWQVINYENQCHYCLPAHTAIAHMMKVDQSIIDALHTGQPLSDNKLDALRNTTLALVRNRGKLSQEEVQAFHDAGYGNQQLLEILLGIAQKTISNYTNHLANTPVDEAFAEYQS</sequence>
<accession>A0A839IU49</accession>
<evidence type="ECO:0000313" key="1">
    <source>
        <dbReference type="EMBL" id="MBB1488973.1"/>
    </source>
</evidence>
<dbReference type="RefSeq" id="WP_182810744.1">
    <property type="nucleotide sequence ID" value="NZ_JACJFM010000040.1"/>
</dbReference>
<reference evidence="1 2" key="1">
    <citation type="submission" date="2020-08" db="EMBL/GenBank/DDBJ databases">
        <title>Oceanospirillum sp. nov. isolated from marine sediment.</title>
        <authorList>
            <person name="Ji X."/>
        </authorList>
    </citation>
    <scope>NUCLEOTIDE SEQUENCE [LARGE SCALE GENOMIC DNA]</scope>
    <source>
        <strain evidence="1 2">D5</strain>
    </source>
</reference>
<comment type="caution">
    <text evidence="1">The sequence shown here is derived from an EMBL/GenBank/DDBJ whole genome shotgun (WGS) entry which is preliminary data.</text>
</comment>
<dbReference type="EMBL" id="JACJFM010000040">
    <property type="protein sequence ID" value="MBB1488973.1"/>
    <property type="molecule type" value="Genomic_DNA"/>
</dbReference>
<protein>
    <submittedName>
        <fullName evidence="1">Carboxymuconolactone decarboxylase family protein</fullName>
    </submittedName>
</protein>
<dbReference type="InterPro" id="IPR029032">
    <property type="entry name" value="AhpD-like"/>
</dbReference>